<comment type="caution">
    <text evidence="1">Lacks conserved residue(s) required for the propagation of feature annotation.</text>
</comment>
<feature type="non-terminal residue" evidence="3">
    <location>
        <position position="242"/>
    </location>
</feature>
<feature type="non-terminal residue" evidence="3">
    <location>
        <position position="1"/>
    </location>
</feature>
<feature type="domain" description="EGF-like" evidence="2">
    <location>
        <begin position="138"/>
        <end position="177"/>
    </location>
</feature>
<evidence type="ECO:0000313" key="3">
    <source>
        <dbReference type="EMBL" id="CAF4328046.1"/>
    </source>
</evidence>
<dbReference type="PROSITE" id="PS50026">
    <property type="entry name" value="EGF_3"/>
    <property type="match status" value="1"/>
</dbReference>
<dbReference type="PROSITE" id="PS00022">
    <property type="entry name" value="EGF_1"/>
    <property type="match status" value="1"/>
</dbReference>
<keyword evidence="1" id="KW-1015">Disulfide bond</keyword>
<keyword evidence="1" id="KW-0245">EGF-like domain</keyword>
<evidence type="ECO:0000256" key="1">
    <source>
        <dbReference type="PROSITE-ProRule" id="PRU00076"/>
    </source>
</evidence>
<accession>A0A820JIN1</accession>
<comment type="caution">
    <text evidence="3">The sequence shown here is derived from an EMBL/GenBank/DDBJ whole genome shotgun (WGS) entry which is preliminary data.</text>
</comment>
<dbReference type="AlphaFoldDB" id="A0A820JIN1"/>
<evidence type="ECO:0000259" key="2">
    <source>
        <dbReference type="PROSITE" id="PS50026"/>
    </source>
</evidence>
<gene>
    <name evidence="3" type="ORF">OXD698_LOCUS47539</name>
</gene>
<reference evidence="3" key="1">
    <citation type="submission" date="2021-02" db="EMBL/GenBank/DDBJ databases">
        <authorList>
            <person name="Nowell W R."/>
        </authorList>
    </citation>
    <scope>NUCLEOTIDE SEQUENCE</scope>
</reference>
<feature type="disulfide bond" evidence="1">
    <location>
        <begin position="142"/>
        <end position="152"/>
    </location>
</feature>
<dbReference type="Proteomes" id="UP000663844">
    <property type="component" value="Unassembled WGS sequence"/>
</dbReference>
<proteinExistence type="predicted"/>
<dbReference type="InterPro" id="IPR000742">
    <property type="entry name" value="EGF"/>
</dbReference>
<dbReference type="PROSITE" id="PS01186">
    <property type="entry name" value="EGF_2"/>
    <property type="match status" value="1"/>
</dbReference>
<dbReference type="EMBL" id="CAJOAZ010018609">
    <property type="protein sequence ID" value="CAF4328046.1"/>
    <property type="molecule type" value="Genomic_DNA"/>
</dbReference>
<sequence>RQNNVQVNFDFDLIFYGDICQYQNQRISLTLQFRDTTNSTQILYNIIITLIDSSNERIIHSSQQFNYYFKKHCQKKFHFYLLYSTRPKDSTKDYSIHIDFYDKLTLDYHGSIIKSVNYSFLPVQRLAFHLEFPYNYENIFNCLDKQCINGKCIKYFHEPNNKTFCQCNEGWSGQYCTIKHTCLCSSQSLCIGKLANNQSLCVCPLNKMGSQCLIDNQLCQSNQICHYRGRCILIDEYETPEN</sequence>
<dbReference type="Gene3D" id="2.10.25.10">
    <property type="entry name" value="Laminin"/>
    <property type="match status" value="1"/>
</dbReference>
<evidence type="ECO:0000313" key="4">
    <source>
        <dbReference type="Proteomes" id="UP000663844"/>
    </source>
</evidence>
<protein>
    <recommendedName>
        <fullName evidence="2">EGF-like domain-containing protein</fullName>
    </recommendedName>
</protein>
<organism evidence="3 4">
    <name type="scientific">Adineta steineri</name>
    <dbReference type="NCBI Taxonomy" id="433720"/>
    <lineage>
        <taxon>Eukaryota</taxon>
        <taxon>Metazoa</taxon>
        <taxon>Spiralia</taxon>
        <taxon>Gnathifera</taxon>
        <taxon>Rotifera</taxon>
        <taxon>Eurotatoria</taxon>
        <taxon>Bdelloidea</taxon>
        <taxon>Adinetida</taxon>
        <taxon>Adinetidae</taxon>
        <taxon>Adineta</taxon>
    </lineage>
</organism>
<name>A0A820JIN1_9BILA</name>
<feature type="disulfide bond" evidence="1">
    <location>
        <begin position="167"/>
        <end position="176"/>
    </location>
</feature>
<dbReference type="SUPFAM" id="SSF57196">
    <property type="entry name" value="EGF/Laminin"/>
    <property type="match status" value="1"/>
</dbReference>